<feature type="transmembrane region" description="Helical" evidence="20">
    <location>
        <begin position="229"/>
        <end position="252"/>
    </location>
</feature>
<dbReference type="PROSITE" id="PS50088">
    <property type="entry name" value="ANK_REPEAT"/>
    <property type="match status" value="3"/>
</dbReference>
<evidence type="ECO:0000256" key="17">
    <source>
        <dbReference type="PROSITE-ProRule" id="PRU00023"/>
    </source>
</evidence>
<gene>
    <name evidence="22" type="ORF">AK812_SmicGene21304</name>
</gene>
<evidence type="ECO:0000256" key="3">
    <source>
        <dbReference type="ARBA" id="ARBA00010886"/>
    </source>
</evidence>
<feature type="repeat" description="ANK" evidence="17">
    <location>
        <begin position="1278"/>
        <end position="1303"/>
    </location>
</feature>
<evidence type="ECO:0000256" key="9">
    <source>
        <dbReference type="ARBA" id="ARBA00022679"/>
    </source>
</evidence>
<evidence type="ECO:0000256" key="19">
    <source>
        <dbReference type="SAM" id="MobiDB-lite"/>
    </source>
</evidence>
<dbReference type="GO" id="GO:0005524">
    <property type="term" value="F:ATP binding"/>
    <property type="evidence" value="ECO:0007669"/>
    <property type="project" value="UniProtKB-UniRule"/>
</dbReference>
<keyword evidence="9" id="KW-0808">Transferase</keyword>
<evidence type="ECO:0000256" key="1">
    <source>
        <dbReference type="ARBA" id="ARBA00004098"/>
    </source>
</evidence>
<feature type="binding site" evidence="18">
    <location>
        <position position="1515"/>
    </location>
    <ligand>
        <name>ATP</name>
        <dbReference type="ChEBI" id="CHEBI:30616"/>
    </ligand>
</feature>
<dbReference type="SMART" id="SM00248">
    <property type="entry name" value="ANK"/>
    <property type="match status" value="3"/>
</dbReference>
<dbReference type="InterPro" id="IPR000719">
    <property type="entry name" value="Prot_kinase_dom"/>
</dbReference>
<dbReference type="InterPro" id="IPR027417">
    <property type="entry name" value="P-loop_NTPase"/>
</dbReference>
<keyword evidence="11" id="KW-0418">Kinase</keyword>
<feature type="repeat" description="ANK" evidence="17">
    <location>
        <begin position="1315"/>
        <end position="1335"/>
    </location>
</feature>
<dbReference type="InterPro" id="IPR050660">
    <property type="entry name" value="NEK_Ser/Thr_kinase"/>
</dbReference>
<evidence type="ECO:0000256" key="2">
    <source>
        <dbReference type="ARBA" id="ARBA00004229"/>
    </source>
</evidence>
<keyword evidence="6" id="KW-0723">Serine/threonine-protein kinase</keyword>
<evidence type="ECO:0000256" key="4">
    <source>
        <dbReference type="ARBA" id="ARBA00012513"/>
    </source>
</evidence>
<evidence type="ECO:0000256" key="16">
    <source>
        <dbReference type="ARBA" id="ARBA00048679"/>
    </source>
</evidence>
<organism evidence="22 23">
    <name type="scientific">Symbiodinium microadriaticum</name>
    <name type="common">Dinoflagellate</name>
    <name type="synonym">Zooxanthella microadriatica</name>
    <dbReference type="NCBI Taxonomy" id="2951"/>
    <lineage>
        <taxon>Eukaryota</taxon>
        <taxon>Sar</taxon>
        <taxon>Alveolata</taxon>
        <taxon>Dinophyceae</taxon>
        <taxon>Suessiales</taxon>
        <taxon>Symbiodiniaceae</taxon>
        <taxon>Symbiodinium</taxon>
    </lineage>
</organism>
<proteinExistence type="inferred from homology"/>
<dbReference type="PANTHER" id="PTHR43671:SF98">
    <property type="entry name" value="SERINE_THREONINE-PROTEIN KINASE NEK11"/>
    <property type="match status" value="1"/>
</dbReference>
<accession>A0A1Q9DMQ7</accession>
<sequence>MAPAPVPAPQTGAPGASPVPAPARPRVPKWKLPPKKSKDGVKLFTRWWPRKKKRSPKKKTTILKEFGLLRNIMIWIPWWVSCVLERLTSSASVALQLLLSTLITTELLGLDILSSRRTTSDIARPLGSARRLAALAYDSGLSLFLVLAALLRLLPLPGPGDDAMAVLRRLALLQSCLGAALHCSSVIRWPMPSCDYRVPPLLVLLAYFAQPWMNFACFLALLRPDDHKLAGGLLTDTAVMTLLMVFRIAIFGRYGRPRMPREPQSRTGRTRDALLLGFFVLGLDFLLLRNAWIERRRNWKYVFSLVVLLAPLPFWRQLLSFFREDESPRPKKKVRQGGRLTREDVRADIYGKMRPGIPKVSDLPPDASKKIRARRAQQLAELHRREEAFAAPAELPVAALRAAKEAPSRAGNSVPLEKKICRKMLSREEAHSTATHGRFPGDEKANLLAMVAFSERTLELTRNETLASVAECDGRSTRQGLQRRLGSFLLLHCAALLSQILAMVDFIMTANYNMIYAMMAPLILSGLVCTHAAWTAEPTQLSWTWGLPLKSQAWWLKAILWIPMGLFQEQLNFVPGPRHAAPVAAAAAASMMMAPAAFADEIGDASKKLGDASYNFAKEVDWNNGIFLQAPGKFQPLKALKAIDKMIEMGAAADPKLLKAAAEAHHKAIGSISGPNGVTSRADWDEVNAALGRVVASVPKAKVMAVYDAVKDITDPKVPAYMKSLVNGPDAEKAYQGFLEFKDVVAKNQVTAASAPAVVPSGDKIGAAAKQLSDASYPFIKDIDWLSDIYLKPLPGKTAPETLKAIDKMIVMGAKMDGNLLKAAAEAHHKAIGSVDSKGVTSAADYEAVNAALGRLVASVPKETVMDVYNSMAKIVDPTVTNNMFSKVNPLDAVAAAKGFYTFKDVVQGVIVLLAYDEYLDRQERQQHGQSHQHRETSAWNRYHCKAVAALCEGLPAITVLACAWWSLNYPPENPLMKMSWHFERPFLGILGIILFISAGSGMVELDFCCSGAVAREMRKSLRYEMLHLLFRFCEVLSRTVMMVAFVVTTRHLVSWWWCPAASNIIFTYLLVLYHGGDECRSSVRLLCSIPCAWVNLFFFVDSPYKRRAARKISRWLDIKFLLEVVILPLLVVSAAAAAGDRAWKDMKNNVYMHSFMFSSMAACLCGYFCLWVWLQCTIVRQINLIDIYTAAENGNTQEVKDVMEKLVEELKELTRSASADIDVNRPDVDGNTPLMLATRQGHAEVCECLLQAGALVSTRHSGKRSHPRNFFTRPAQRGWTALHVAAWQGEDRVVRALLEGGALEEEGVDYVDLYGETPLHVATRYGNLEAARLLALACPRWTATLDFGGKRPCDLARSEGLRMSLSQSWDSWDPLQFQAQAQAAAEELNLPAWRNPPRRPNGQEDWCSVPLHISRNKELLVAPGLCSYIAASCGGALGRLCLTKPEVREVQNQPEEERLKLEDLVQIDPFGREVSYFGRELSPWQNAPALIGEGRFGEVFRAKHRQSGSWYAVKVFKTQQRPVAPEVVRECEVGTHVRQTPHPCIVRLHMVNLDDVGLYTLVMEFCHTNLLQQLRQSKRGRGAAFRPPAQTLDWVGQIFLALEHMHHRLNTMFRDLKPENVVLDGQLCCKLADFGAGRLGPSSGTFSFGHPAGSPGYIAPEVLGGMPHDEGADLYSLGVLAWLLFTGGMPNEDMVLLQILARSCGPANRKPSVAGRSMPAMLSRTVRICLAISVTLASSSRQAALDESLNGISVSMVQVRAVLDSRRKNRSVETHWPYWYLVGANHKTGTGLLRSLVGRVFLVLGATYSCQVSPPAGPWGQLTTDGIHNCSDSPDAHIRFAKDIAPNDLTTVRHLAASAGGEMRAVMTIRDPAAMLASAYCYHHRGMEYGLQPAPNRKPWPWPGIMSMGPAEGMEALSDGMFGVIESMTEAAEIADVSDTLVLRFEDITRSSEDFDRSTAAIVDFFFQDFFLQGVLPAELRSQMLLEAQAADLHRTSADEGAPGEAPHSNDKDCEETAMTILPSLSGVYAQIQEYQRRLGYLGAI</sequence>
<feature type="transmembrane region" description="Helical" evidence="20">
    <location>
        <begin position="1151"/>
        <end position="1175"/>
    </location>
</feature>
<dbReference type="GO" id="GO:0030076">
    <property type="term" value="C:light-harvesting complex"/>
    <property type="evidence" value="ECO:0007669"/>
    <property type="project" value="UniProtKB-KW"/>
</dbReference>
<protein>
    <recommendedName>
        <fullName evidence="4">non-specific serine/threonine protein kinase</fullName>
        <ecNumber evidence="4">2.7.11.1</ecNumber>
    </recommendedName>
</protein>
<comment type="subcellular location">
    <subcellularLocation>
        <location evidence="2">Plastid</location>
        <location evidence="2">Chloroplast</location>
    </subcellularLocation>
</comment>
<comment type="catalytic activity">
    <reaction evidence="15">
        <text>L-threonyl-[protein] + ATP = O-phospho-L-threonyl-[protein] + ADP + H(+)</text>
        <dbReference type="Rhea" id="RHEA:46608"/>
        <dbReference type="Rhea" id="RHEA-COMP:11060"/>
        <dbReference type="Rhea" id="RHEA-COMP:11605"/>
        <dbReference type="ChEBI" id="CHEBI:15378"/>
        <dbReference type="ChEBI" id="CHEBI:30013"/>
        <dbReference type="ChEBI" id="CHEBI:30616"/>
        <dbReference type="ChEBI" id="CHEBI:61977"/>
        <dbReference type="ChEBI" id="CHEBI:456216"/>
        <dbReference type="EC" id="2.7.11.1"/>
    </reaction>
</comment>
<keyword evidence="10 18" id="KW-0547">Nucleotide-binding</keyword>
<dbReference type="GO" id="GO:0009507">
    <property type="term" value="C:chloroplast"/>
    <property type="evidence" value="ECO:0007669"/>
    <property type="project" value="UniProtKB-SubCell"/>
</dbReference>
<keyword evidence="20" id="KW-0812">Transmembrane</keyword>
<dbReference type="SUPFAM" id="SSF52540">
    <property type="entry name" value="P-loop containing nucleoside triphosphate hydrolases"/>
    <property type="match status" value="1"/>
</dbReference>
<evidence type="ECO:0000256" key="10">
    <source>
        <dbReference type="ARBA" id="ARBA00022741"/>
    </source>
</evidence>
<evidence type="ECO:0000256" key="20">
    <source>
        <dbReference type="SAM" id="Phobius"/>
    </source>
</evidence>
<keyword evidence="13" id="KW-0157">Chromophore</keyword>
<dbReference type="PROSITE" id="PS00107">
    <property type="entry name" value="PROTEIN_KINASE_ATP"/>
    <property type="match status" value="1"/>
</dbReference>
<dbReference type="CDD" id="cd14014">
    <property type="entry name" value="STKc_PknB_like"/>
    <property type="match status" value="1"/>
</dbReference>
<dbReference type="Proteomes" id="UP000186817">
    <property type="component" value="Unassembled WGS sequence"/>
</dbReference>
<dbReference type="InterPro" id="IPR002110">
    <property type="entry name" value="Ankyrin_rpt"/>
</dbReference>
<feature type="domain" description="Protein kinase" evidence="21">
    <location>
        <begin position="1486"/>
        <end position="1750"/>
    </location>
</feature>
<evidence type="ECO:0000259" key="21">
    <source>
        <dbReference type="PROSITE" id="PS50011"/>
    </source>
</evidence>
<evidence type="ECO:0000256" key="13">
    <source>
        <dbReference type="ARBA" id="ARBA00022991"/>
    </source>
</evidence>
<dbReference type="InterPro" id="IPR036550">
    <property type="entry name" value="Peridinin-chlorophyll-bd_sf"/>
</dbReference>
<keyword evidence="14" id="KW-0437">Light-harvesting polypeptide</keyword>
<evidence type="ECO:0000313" key="22">
    <source>
        <dbReference type="EMBL" id="OLP96467.1"/>
    </source>
</evidence>
<feature type="transmembrane region" description="Helical" evidence="20">
    <location>
        <begin position="987"/>
        <end position="1008"/>
    </location>
</feature>
<feature type="transmembrane region" description="Helical" evidence="20">
    <location>
        <begin position="1054"/>
        <end position="1072"/>
    </location>
</feature>
<feature type="transmembrane region" description="Helical" evidence="20">
    <location>
        <begin position="134"/>
        <end position="154"/>
    </location>
</feature>
<dbReference type="EC" id="2.7.11.1" evidence="4"/>
<dbReference type="OrthoDB" id="424988at2759"/>
<evidence type="ECO:0000256" key="14">
    <source>
        <dbReference type="ARBA" id="ARBA00023243"/>
    </source>
</evidence>
<keyword evidence="12 18" id="KW-0067">ATP-binding</keyword>
<feature type="transmembrane region" description="Helical" evidence="20">
    <location>
        <begin position="1121"/>
        <end position="1139"/>
    </location>
</feature>
<evidence type="ECO:0000256" key="8">
    <source>
        <dbReference type="ARBA" id="ARBA00022640"/>
    </source>
</evidence>
<dbReference type="SUPFAM" id="SSF48403">
    <property type="entry name" value="Ankyrin repeat"/>
    <property type="match status" value="1"/>
</dbReference>
<feature type="repeat" description="ANK" evidence="17">
    <location>
        <begin position="1230"/>
        <end position="1262"/>
    </location>
</feature>
<evidence type="ECO:0000256" key="6">
    <source>
        <dbReference type="ARBA" id="ARBA00022527"/>
    </source>
</evidence>
<dbReference type="Pfam" id="PF00023">
    <property type="entry name" value="Ank"/>
    <property type="match status" value="1"/>
</dbReference>
<keyword evidence="20" id="KW-0472">Membrane</keyword>
<evidence type="ECO:0000256" key="7">
    <source>
        <dbReference type="ARBA" id="ARBA00022528"/>
    </source>
</evidence>
<feature type="transmembrane region" description="Helical" evidence="20">
    <location>
        <begin position="273"/>
        <end position="293"/>
    </location>
</feature>
<dbReference type="Pfam" id="PF12796">
    <property type="entry name" value="Ank_2"/>
    <property type="match status" value="1"/>
</dbReference>
<evidence type="ECO:0000256" key="18">
    <source>
        <dbReference type="PROSITE-ProRule" id="PRU10141"/>
    </source>
</evidence>
<dbReference type="Pfam" id="PF00069">
    <property type="entry name" value="Pkinase"/>
    <property type="match status" value="1"/>
</dbReference>
<dbReference type="GO" id="GO:0004674">
    <property type="term" value="F:protein serine/threonine kinase activity"/>
    <property type="evidence" value="ECO:0007669"/>
    <property type="project" value="UniProtKB-KW"/>
</dbReference>
<evidence type="ECO:0000256" key="12">
    <source>
        <dbReference type="ARBA" id="ARBA00022840"/>
    </source>
</evidence>
<keyword evidence="8" id="KW-0934">Plastid</keyword>
<name>A0A1Q9DMQ7_SYMMI</name>
<evidence type="ECO:0000313" key="23">
    <source>
        <dbReference type="Proteomes" id="UP000186817"/>
    </source>
</evidence>
<feature type="transmembrane region" description="Helical" evidence="20">
    <location>
        <begin position="947"/>
        <end position="967"/>
    </location>
</feature>
<dbReference type="PROSITE" id="PS50297">
    <property type="entry name" value="ANK_REP_REGION"/>
    <property type="match status" value="3"/>
</dbReference>
<evidence type="ECO:0000256" key="15">
    <source>
        <dbReference type="ARBA" id="ARBA00047899"/>
    </source>
</evidence>
<dbReference type="Gene3D" id="1.40.10.10">
    <property type="entry name" value="Peridinin-chlorophyll A binding"/>
    <property type="match status" value="2"/>
</dbReference>
<dbReference type="InterPro" id="IPR003376">
    <property type="entry name" value="Peridinin-chlorophyll-bd_prot"/>
</dbReference>
<feature type="transmembrane region" description="Helical" evidence="20">
    <location>
        <begin position="514"/>
        <end position="534"/>
    </location>
</feature>
<feature type="transmembrane region" description="Helical" evidence="20">
    <location>
        <begin position="485"/>
        <end position="508"/>
    </location>
</feature>
<dbReference type="GO" id="GO:0016168">
    <property type="term" value="F:chlorophyll binding"/>
    <property type="evidence" value="ECO:0007669"/>
    <property type="project" value="UniProtKB-KW"/>
</dbReference>
<dbReference type="Gene3D" id="1.25.40.20">
    <property type="entry name" value="Ankyrin repeat-containing domain"/>
    <property type="match status" value="2"/>
</dbReference>
<dbReference type="Pfam" id="PF02429">
    <property type="entry name" value="PCP"/>
    <property type="match status" value="2"/>
</dbReference>
<dbReference type="SUPFAM" id="SSF48608">
    <property type="entry name" value="Peridinin-chlorophyll protein"/>
    <property type="match status" value="2"/>
</dbReference>
<dbReference type="SUPFAM" id="SSF56112">
    <property type="entry name" value="Protein kinase-like (PK-like)"/>
    <property type="match status" value="1"/>
</dbReference>
<dbReference type="InterPro" id="IPR036770">
    <property type="entry name" value="Ankyrin_rpt-contain_sf"/>
</dbReference>
<comment type="caution">
    <text evidence="22">The sequence shown here is derived from an EMBL/GenBank/DDBJ whole genome shotgun (WGS) entry which is preliminary data.</text>
</comment>
<dbReference type="PROSITE" id="PS50011">
    <property type="entry name" value="PROTEIN_KINASE_DOM"/>
    <property type="match status" value="1"/>
</dbReference>
<keyword evidence="5" id="KW-0148">Chlorophyll</keyword>
<feature type="compositionally biased region" description="Basic residues" evidence="19">
    <location>
        <begin position="26"/>
        <end position="35"/>
    </location>
</feature>
<evidence type="ECO:0000256" key="5">
    <source>
        <dbReference type="ARBA" id="ARBA00022494"/>
    </source>
</evidence>
<reference evidence="22 23" key="1">
    <citation type="submission" date="2016-02" db="EMBL/GenBank/DDBJ databases">
        <title>Genome analysis of coral dinoflagellate symbionts highlights evolutionary adaptations to a symbiotic lifestyle.</title>
        <authorList>
            <person name="Aranda M."/>
            <person name="Li Y."/>
            <person name="Liew Y.J."/>
            <person name="Baumgarten S."/>
            <person name="Simakov O."/>
            <person name="Wilson M."/>
            <person name="Piel J."/>
            <person name="Ashoor H."/>
            <person name="Bougouffa S."/>
            <person name="Bajic V.B."/>
            <person name="Ryu T."/>
            <person name="Ravasi T."/>
            <person name="Bayer T."/>
            <person name="Micklem G."/>
            <person name="Kim H."/>
            <person name="Bhak J."/>
            <person name="Lajeunesse T.C."/>
            <person name="Voolstra C.R."/>
        </authorList>
    </citation>
    <scope>NUCLEOTIDE SEQUENCE [LARGE SCALE GENOMIC DNA]</scope>
    <source>
        <strain evidence="22 23">CCMP2467</strain>
    </source>
</reference>
<dbReference type="InterPro" id="IPR017441">
    <property type="entry name" value="Protein_kinase_ATP_BS"/>
</dbReference>
<comment type="similarity">
    <text evidence="3">Belongs to the protein kinase superfamily. NEK Ser/Thr protein kinase family. NIMA subfamily.</text>
</comment>
<feature type="region of interest" description="Disordered" evidence="19">
    <location>
        <begin position="1"/>
        <end position="37"/>
    </location>
</feature>
<dbReference type="PANTHER" id="PTHR43671">
    <property type="entry name" value="SERINE/THREONINE-PROTEIN KINASE NEK"/>
    <property type="match status" value="1"/>
</dbReference>
<feature type="transmembrane region" description="Helical" evidence="20">
    <location>
        <begin position="1029"/>
        <end position="1048"/>
    </location>
</feature>
<keyword evidence="20" id="KW-1133">Transmembrane helix</keyword>
<dbReference type="EMBL" id="LSRX01000466">
    <property type="protein sequence ID" value="OLP96467.1"/>
    <property type="molecule type" value="Genomic_DNA"/>
</dbReference>
<keyword evidence="17" id="KW-0040">ANK repeat</keyword>
<keyword evidence="7" id="KW-0150">Chloroplast</keyword>
<keyword evidence="23" id="KW-1185">Reference proteome</keyword>
<feature type="transmembrane region" description="Helical" evidence="20">
    <location>
        <begin position="1084"/>
        <end position="1101"/>
    </location>
</feature>
<dbReference type="SMART" id="SM00220">
    <property type="entry name" value="S_TKc"/>
    <property type="match status" value="1"/>
</dbReference>
<feature type="transmembrane region" description="Helical" evidence="20">
    <location>
        <begin position="201"/>
        <end position="223"/>
    </location>
</feature>
<comment type="function">
    <text evidence="1">Water-soluble antenna for capture of solar energy in the blue-green range. Peridinin is an asymmetric carotenoid.</text>
</comment>
<evidence type="ECO:0000256" key="11">
    <source>
        <dbReference type="ARBA" id="ARBA00022777"/>
    </source>
</evidence>
<comment type="catalytic activity">
    <reaction evidence="16">
        <text>L-seryl-[protein] + ATP = O-phospho-L-seryl-[protein] + ADP + H(+)</text>
        <dbReference type="Rhea" id="RHEA:17989"/>
        <dbReference type="Rhea" id="RHEA-COMP:9863"/>
        <dbReference type="Rhea" id="RHEA-COMP:11604"/>
        <dbReference type="ChEBI" id="CHEBI:15378"/>
        <dbReference type="ChEBI" id="CHEBI:29999"/>
        <dbReference type="ChEBI" id="CHEBI:30616"/>
        <dbReference type="ChEBI" id="CHEBI:83421"/>
        <dbReference type="ChEBI" id="CHEBI:456216"/>
        <dbReference type="EC" id="2.7.11.1"/>
    </reaction>
</comment>
<dbReference type="Gene3D" id="1.10.510.10">
    <property type="entry name" value="Transferase(Phosphotransferase) domain 1"/>
    <property type="match status" value="1"/>
</dbReference>
<dbReference type="InterPro" id="IPR011009">
    <property type="entry name" value="Kinase-like_dom_sf"/>
</dbReference>